<organism evidence="2 3">
    <name type="scientific">Nodularia spumigena CENA596</name>
    <dbReference type="NCBI Taxonomy" id="1819295"/>
    <lineage>
        <taxon>Bacteria</taxon>
        <taxon>Bacillati</taxon>
        <taxon>Cyanobacteriota</taxon>
        <taxon>Cyanophyceae</taxon>
        <taxon>Nostocales</taxon>
        <taxon>Nodulariaceae</taxon>
        <taxon>Nodularia</taxon>
    </lineage>
</organism>
<dbReference type="OrthoDB" id="9787111at2"/>
<dbReference type="CDD" id="cd03801">
    <property type="entry name" value="GT4_PimA-like"/>
    <property type="match status" value="1"/>
</dbReference>
<evidence type="ECO:0000313" key="3">
    <source>
        <dbReference type="Proteomes" id="UP000076555"/>
    </source>
</evidence>
<feature type="domain" description="Glycosyl transferase family 1" evidence="1">
    <location>
        <begin position="193"/>
        <end position="346"/>
    </location>
</feature>
<accession>A0A161VVY7</accession>
<dbReference type="Gene3D" id="3.40.50.2000">
    <property type="entry name" value="Glycogen Phosphorylase B"/>
    <property type="match status" value="2"/>
</dbReference>
<gene>
    <name evidence="2" type="ORF">A2T98_01575</name>
</gene>
<dbReference type="RefSeq" id="WP_063871271.1">
    <property type="nucleotide sequence ID" value="NZ_CAWMRI010000015.1"/>
</dbReference>
<protein>
    <submittedName>
        <fullName evidence="2">Colanic acid biosynthesis glycosyltransferase WcaL</fullName>
    </submittedName>
</protein>
<evidence type="ECO:0000259" key="1">
    <source>
        <dbReference type="Pfam" id="PF00534"/>
    </source>
</evidence>
<dbReference type="PANTHER" id="PTHR12526">
    <property type="entry name" value="GLYCOSYLTRANSFERASE"/>
    <property type="match status" value="1"/>
</dbReference>
<dbReference type="PANTHER" id="PTHR12526:SF635">
    <property type="entry name" value="GLYCOSYL TRANSFERASE GROUP 1"/>
    <property type="match status" value="1"/>
</dbReference>
<comment type="caution">
    <text evidence="2">The sequence shown here is derived from an EMBL/GenBank/DDBJ whole genome shotgun (WGS) entry which is preliminary data.</text>
</comment>
<reference evidence="2 3" key="1">
    <citation type="submission" date="2016-04" db="EMBL/GenBank/DDBJ databases">
        <title>Draft Genome Assembly of the Bloom-forming Cyanobacterium Nodularia spumigena Strain CENA596 in Shrimp Production Ponds.</title>
        <authorList>
            <person name="Popin R.V."/>
            <person name="Rigonato J."/>
            <person name="Abreu V.A."/>
            <person name="Andreote A.P."/>
            <person name="Silveira S.B."/>
            <person name="Odebrecht C."/>
            <person name="Fiore M.F."/>
        </authorList>
    </citation>
    <scope>NUCLEOTIDE SEQUENCE [LARGE SCALE GENOMIC DNA]</scope>
    <source>
        <strain evidence="2 3">CENA596</strain>
    </source>
</reference>
<sequence>MSYTLIDQKMIYHCSRADIKGGGGIETYLASLVSSQLSGVSDRPISSLKNIAQKQPQLLHIHDPDMLVDLREECPAIFTLHNHSSYCPSGTKYLANRGKVCDRMMNPLGCTWGHLVDGCGSRRPRKILQNWLNTHHPLEILKNLKIPVIANSDYVRQQIISSGLAPERVMTLRCGVKPPKNPTTPLNSATHQNQRILFAGRIVPDKGVEWLIKALAQTNQRIHLDIAGDGWSKPSMEKLARQMGLSDRITWHGWCNSDKLESLYQQCFAVVFPSLWPEPAGLVTLEAYSHYRPIIASAVGGIPEHVRDGETGILVTPNNIKQLAAAINELAINYSQSRLMGEKGQAWYQQEFTIDIHIQRLAEIYAKTIAEFEARTPTNTALNFCPI</sequence>
<dbReference type="GO" id="GO:0016757">
    <property type="term" value="F:glycosyltransferase activity"/>
    <property type="evidence" value="ECO:0007669"/>
    <property type="project" value="InterPro"/>
</dbReference>
<keyword evidence="2" id="KW-0808">Transferase</keyword>
<dbReference type="Proteomes" id="UP000076555">
    <property type="component" value="Unassembled WGS sequence"/>
</dbReference>
<dbReference type="InterPro" id="IPR001296">
    <property type="entry name" value="Glyco_trans_1"/>
</dbReference>
<dbReference type="Pfam" id="PF00534">
    <property type="entry name" value="Glycos_transf_1"/>
    <property type="match status" value="1"/>
</dbReference>
<name>A0A161VVY7_NODSP</name>
<dbReference type="EMBL" id="LWAJ01000015">
    <property type="protein sequence ID" value="KZL51575.1"/>
    <property type="molecule type" value="Genomic_DNA"/>
</dbReference>
<proteinExistence type="predicted"/>
<dbReference type="SUPFAM" id="SSF53756">
    <property type="entry name" value="UDP-Glycosyltransferase/glycogen phosphorylase"/>
    <property type="match status" value="1"/>
</dbReference>
<evidence type="ECO:0000313" key="2">
    <source>
        <dbReference type="EMBL" id="KZL51575.1"/>
    </source>
</evidence>
<dbReference type="AlphaFoldDB" id="A0A161VVY7"/>